<evidence type="ECO:0000313" key="1">
    <source>
        <dbReference type="EMBL" id="CAG8765301.1"/>
    </source>
</evidence>
<name>A0ACA9QUV8_9GLOM</name>
<evidence type="ECO:0000313" key="2">
    <source>
        <dbReference type="Proteomes" id="UP000789920"/>
    </source>
</evidence>
<keyword evidence="2" id="KW-1185">Reference proteome</keyword>
<proteinExistence type="predicted"/>
<comment type="caution">
    <text evidence="1">The sequence shown here is derived from an EMBL/GenBank/DDBJ whole genome shotgun (WGS) entry which is preliminary data.</text>
</comment>
<protein>
    <submittedName>
        <fullName evidence="1">10976_t:CDS:1</fullName>
    </submittedName>
</protein>
<reference evidence="1" key="1">
    <citation type="submission" date="2021-06" db="EMBL/GenBank/DDBJ databases">
        <authorList>
            <person name="Kallberg Y."/>
            <person name="Tangrot J."/>
            <person name="Rosling A."/>
        </authorList>
    </citation>
    <scope>NUCLEOTIDE SEQUENCE</scope>
    <source>
        <strain evidence="1">MA461A</strain>
    </source>
</reference>
<dbReference type="EMBL" id="CAJVQC010038058">
    <property type="protein sequence ID" value="CAG8765301.1"/>
    <property type="molecule type" value="Genomic_DNA"/>
</dbReference>
<accession>A0ACA9QUV8</accession>
<sequence length="43" mass="5211">MAIVERPVKELTKRQKYDKDNNTKKKNLIDAQKAEIYYLKQKE</sequence>
<organism evidence="1 2">
    <name type="scientific">Racocetra persica</name>
    <dbReference type="NCBI Taxonomy" id="160502"/>
    <lineage>
        <taxon>Eukaryota</taxon>
        <taxon>Fungi</taxon>
        <taxon>Fungi incertae sedis</taxon>
        <taxon>Mucoromycota</taxon>
        <taxon>Glomeromycotina</taxon>
        <taxon>Glomeromycetes</taxon>
        <taxon>Diversisporales</taxon>
        <taxon>Gigasporaceae</taxon>
        <taxon>Racocetra</taxon>
    </lineage>
</organism>
<feature type="non-terminal residue" evidence="1">
    <location>
        <position position="43"/>
    </location>
</feature>
<dbReference type="Proteomes" id="UP000789920">
    <property type="component" value="Unassembled WGS sequence"/>
</dbReference>
<gene>
    <name evidence="1" type="ORF">RPERSI_LOCUS15723</name>
</gene>